<evidence type="ECO:0000256" key="1">
    <source>
        <dbReference type="SAM" id="Phobius"/>
    </source>
</evidence>
<comment type="caution">
    <text evidence="2">The sequence shown here is derived from an EMBL/GenBank/DDBJ whole genome shotgun (WGS) entry which is preliminary data.</text>
</comment>
<evidence type="ECO:0000313" key="2">
    <source>
        <dbReference type="EMBL" id="GBB96507.1"/>
    </source>
</evidence>
<sequence length="289" mass="34229">MPDYDQMDDSTSAAFDIFFSGIIPIGYSIYFEPLLSVTLKSRIEDIAFFFVEPLIPLFYAFNKITYDEFTKKHLIYICTYITFRIVSSIIHYSILVWVKKNKLYFKYKSLKHCILFLYFIIIEYFARIVPIIFLENSNNNWGIRTFFNGVALFGIILAFLACVIVLPHVLYKNRRNFPIFGNIIYSLYTFGSFYVSIVYLVIIPSNVVYVKIAFNINLLLIMRFFTNKNRGWGCAVLFAFDDIEDIKKELKNEPRNDENWYTPYLSHPIIQRIIDKIENIIEKKYKTNI</sequence>
<keyword evidence="1" id="KW-0812">Transmembrane</keyword>
<gene>
    <name evidence="2" type="ORF">RclHR1_02770009</name>
</gene>
<keyword evidence="3" id="KW-1185">Reference proteome</keyword>
<feature type="transmembrane region" description="Helical" evidence="1">
    <location>
        <begin position="12"/>
        <end position="31"/>
    </location>
</feature>
<evidence type="ECO:0000313" key="3">
    <source>
        <dbReference type="Proteomes" id="UP000247702"/>
    </source>
</evidence>
<reference evidence="2 3" key="1">
    <citation type="submission" date="2017-11" db="EMBL/GenBank/DDBJ databases">
        <title>The genome of Rhizophagus clarus HR1 reveals common genetic basis of auxotrophy among arbuscular mycorrhizal fungi.</title>
        <authorList>
            <person name="Kobayashi Y."/>
        </authorList>
    </citation>
    <scope>NUCLEOTIDE SEQUENCE [LARGE SCALE GENOMIC DNA]</scope>
    <source>
        <strain evidence="2 3">HR1</strain>
    </source>
</reference>
<proteinExistence type="predicted"/>
<feature type="transmembrane region" description="Helical" evidence="1">
    <location>
        <begin position="73"/>
        <end position="98"/>
    </location>
</feature>
<dbReference type="Proteomes" id="UP000247702">
    <property type="component" value="Unassembled WGS sequence"/>
</dbReference>
<feature type="transmembrane region" description="Helical" evidence="1">
    <location>
        <begin position="146"/>
        <end position="171"/>
    </location>
</feature>
<dbReference type="EMBL" id="BEXD01001968">
    <property type="protein sequence ID" value="GBB96507.1"/>
    <property type="molecule type" value="Genomic_DNA"/>
</dbReference>
<feature type="transmembrane region" description="Helical" evidence="1">
    <location>
        <begin position="43"/>
        <end position="61"/>
    </location>
</feature>
<organism evidence="2 3">
    <name type="scientific">Rhizophagus clarus</name>
    <dbReference type="NCBI Taxonomy" id="94130"/>
    <lineage>
        <taxon>Eukaryota</taxon>
        <taxon>Fungi</taxon>
        <taxon>Fungi incertae sedis</taxon>
        <taxon>Mucoromycota</taxon>
        <taxon>Glomeromycotina</taxon>
        <taxon>Glomeromycetes</taxon>
        <taxon>Glomerales</taxon>
        <taxon>Glomeraceae</taxon>
        <taxon>Rhizophagus</taxon>
    </lineage>
</organism>
<feature type="transmembrane region" description="Helical" evidence="1">
    <location>
        <begin position="183"/>
        <end position="202"/>
    </location>
</feature>
<feature type="transmembrane region" description="Helical" evidence="1">
    <location>
        <begin position="110"/>
        <end position="134"/>
    </location>
</feature>
<feature type="transmembrane region" description="Helical" evidence="1">
    <location>
        <begin position="208"/>
        <end position="225"/>
    </location>
</feature>
<name>A0A2Z6R265_9GLOM</name>
<accession>A0A2Z6R265</accession>
<keyword evidence="1" id="KW-1133">Transmembrane helix</keyword>
<protein>
    <submittedName>
        <fullName evidence="2">Uncharacterized protein</fullName>
    </submittedName>
</protein>
<dbReference type="AlphaFoldDB" id="A0A2Z6R265"/>
<keyword evidence="1" id="KW-0472">Membrane</keyword>